<dbReference type="GO" id="GO:0016787">
    <property type="term" value="F:hydrolase activity"/>
    <property type="evidence" value="ECO:0007669"/>
    <property type="project" value="UniProtKB-KW"/>
</dbReference>
<evidence type="ECO:0000256" key="7">
    <source>
        <dbReference type="ARBA" id="ARBA00023157"/>
    </source>
</evidence>
<dbReference type="Proteomes" id="UP001148018">
    <property type="component" value="Unassembled WGS sequence"/>
</dbReference>
<reference evidence="10" key="1">
    <citation type="submission" date="2022-07" db="EMBL/GenBank/DDBJ databases">
        <title>Chromosome-level genome of Muraenolepis orangiensis.</title>
        <authorList>
            <person name="Kim J."/>
        </authorList>
    </citation>
    <scope>NUCLEOTIDE SEQUENCE</scope>
    <source>
        <strain evidence="10">KU_S4_2022</strain>
        <tissue evidence="10">Muscle</tissue>
    </source>
</reference>
<evidence type="ECO:0000313" key="10">
    <source>
        <dbReference type="EMBL" id="KAJ3597550.1"/>
    </source>
</evidence>
<protein>
    <recommendedName>
        <fullName evidence="9">SMB domain-containing protein</fullName>
    </recommendedName>
</protein>
<dbReference type="EMBL" id="JANIIK010000109">
    <property type="protein sequence ID" value="KAJ3597550.1"/>
    <property type="molecule type" value="Genomic_DNA"/>
</dbReference>
<dbReference type="AlphaFoldDB" id="A0A9Q0IGV8"/>
<dbReference type="PROSITE" id="PS50958">
    <property type="entry name" value="SMB_2"/>
    <property type="match status" value="2"/>
</dbReference>
<gene>
    <name evidence="10" type="ORF">NHX12_001073</name>
</gene>
<dbReference type="InterPro" id="IPR036024">
    <property type="entry name" value="Somatomedin_B-like_dom_sf"/>
</dbReference>
<dbReference type="Gene3D" id="4.10.410.20">
    <property type="match status" value="2"/>
</dbReference>
<dbReference type="SMART" id="SM00201">
    <property type="entry name" value="SO"/>
    <property type="match status" value="2"/>
</dbReference>
<keyword evidence="7" id="KW-1015">Disulfide bond</keyword>
<accession>A0A9Q0IGV8</accession>
<dbReference type="OrthoDB" id="8910517at2759"/>
<dbReference type="GO" id="GO:0006955">
    <property type="term" value="P:immune response"/>
    <property type="evidence" value="ECO:0007669"/>
    <property type="project" value="InterPro"/>
</dbReference>
<feature type="domain" description="SMB" evidence="9">
    <location>
        <begin position="90"/>
        <end position="133"/>
    </location>
</feature>
<evidence type="ECO:0000259" key="9">
    <source>
        <dbReference type="PROSITE" id="PS50958"/>
    </source>
</evidence>
<evidence type="ECO:0000256" key="5">
    <source>
        <dbReference type="ARBA" id="ARBA00022737"/>
    </source>
</evidence>
<dbReference type="GO" id="GO:0005044">
    <property type="term" value="F:scavenger receptor activity"/>
    <property type="evidence" value="ECO:0007669"/>
    <property type="project" value="InterPro"/>
</dbReference>
<keyword evidence="8" id="KW-0325">Glycoprotein</keyword>
<dbReference type="PROSITE" id="PS00524">
    <property type="entry name" value="SMB_1"/>
    <property type="match status" value="1"/>
</dbReference>
<dbReference type="GO" id="GO:0005576">
    <property type="term" value="C:extracellular region"/>
    <property type="evidence" value="ECO:0007669"/>
    <property type="project" value="UniProtKB-SubCell"/>
</dbReference>
<name>A0A9Q0IGV8_9TELE</name>
<comment type="subcellular location">
    <subcellularLocation>
        <location evidence="1">Secreted</location>
    </subcellularLocation>
</comment>
<dbReference type="FunFam" id="4.10.410.20:FF:000001">
    <property type="entry name" value="Ectonucleotide pyrophosphatase/phosphodiesterase family member 2"/>
    <property type="match status" value="1"/>
</dbReference>
<dbReference type="PRINTS" id="PR00022">
    <property type="entry name" value="SOMATOMEDINB"/>
</dbReference>
<keyword evidence="2" id="KW-0964">Secreted</keyword>
<comment type="caution">
    <text evidence="10">The sequence shown here is derived from an EMBL/GenBank/DDBJ whole genome shotgun (WGS) entry which is preliminary data.</text>
</comment>
<dbReference type="GO" id="GO:0030247">
    <property type="term" value="F:polysaccharide binding"/>
    <property type="evidence" value="ECO:0007669"/>
    <property type="project" value="InterPro"/>
</dbReference>
<keyword evidence="5" id="KW-0677">Repeat</keyword>
<keyword evidence="6" id="KW-0378">Hydrolase</keyword>
<feature type="domain" description="SMB" evidence="9">
    <location>
        <begin position="134"/>
        <end position="178"/>
    </location>
</feature>
<evidence type="ECO:0000256" key="6">
    <source>
        <dbReference type="ARBA" id="ARBA00022801"/>
    </source>
</evidence>
<evidence type="ECO:0000256" key="2">
    <source>
        <dbReference type="ARBA" id="ARBA00022525"/>
    </source>
</evidence>
<keyword evidence="11" id="KW-1185">Reference proteome</keyword>
<evidence type="ECO:0000256" key="4">
    <source>
        <dbReference type="ARBA" id="ARBA00022729"/>
    </source>
</evidence>
<dbReference type="Pfam" id="PF01033">
    <property type="entry name" value="Somatomedin_B"/>
    <property type="match status" value="2"/>
</dbReference>
<evidence type="ECO:0000256" key="1">
    <source>
        <dbReference type="ARBA" id="ARBA00004613"/>
    </source>
</evidence>
<dbReference type="InterPro" id="IPR001212">
    <property type="entry name" value="Somatomedin_B_dom"/>
</dbReference>
<dbReference type="InterPro" id="IPR020436">
    <property type="entry name" value="SMB_chordata"/>
</dbReference>
<evidence type="ECO:0000256" key="8">
    <source>
        <dbReference type="ARBA" id="ARBA00023180"/>
    </source>
</evidence>
<evidence type="ECO:0000256" key="3">
    <source>
        <dbReference type="ARBA" id="ARBA00022723"/>
    </source>
</evidence>
<dbReference type="GO" id="GO:0046872">
    <property type="term" value="F:metal ion binding"/>
    <property type="evidence" value="ECO:0007669"/>
    <property type="project" value="UniProtKB-KW"/>
</dbReference>
<dbReference type="FunFam" id="4.10.410.20:FF:000002">
    <property type="entry name" value="Ectonucleotide pyrophosphatase/phosphodiesterase family member 2"/>
    <property type="match status" value="1"/>
</dbReference>
<keyword evidence="4" id="KW-0732">Signal</keyword>
<evidence type="ECO:0000313" key="11">
    <source>
        <dbReference type="Proteomes" id="UP001148018"/>
    </source>
</evidence>
<keyword evidence="3" id="KW-0479">Metal-binding</keyword>
<sequence>MLVDKLVRSKVNSPQGNHSPATTGGVWNTSVKPLNCPGVCVSFQVLAVLSVLCTCQPCRGYVYDRPRRSGEGGASSSRTESRYVSAYVATSGSCQGRCFELLEAEAPSCRCDNLCKTFHSCCSDFDQLCLRTEGGYECSKDRCGEAWEEQRACHCSEDCLARGDCCTNYKSLCKGDTSWLQDECEEIRAPECPAG</sequence>
<organism evidence="10 11">
    <name type="scientific">Muraenolepis orangiensis</name>
    <name type="common">Patagonian moray cod</name>
    <dbReference type="NCBI Taxonomy" id="630683"/>
    <lineage>
        <taxon>Eukaryota</taxon>
        <taxon>Metazoa</taxon>
        <taxon>Chordata</taxon>
        <taxon>Craniata</taxon>
        <taxon>Vertebrata</taxon>
        <taxon>Euteleostomi</taxon>
        <taxon>Actinopterygii</taxon>
        <taxon>Neopterygii</taxon>
        <taxon>Teleostei</taxon>
        <taxon>Neoteleostei</taxon>
        <taxon>Acanthomorphata</taxon>
        <taxon>Zeiogadaria</taxon>
        <taxon>Gadariae</taxon>
        <taxon>Gadiformes</taxon>
        <taxon>Muraenolepidoidei</taxon>
        <taxon>Muraenolepididae</taxon>
        <taxon>Muraenolepis</taxon>
    </lineage>
</organism>
<dbReference type="SUPFAM" id="SSF90188">
    <property type="entry name" value="Somatomedin B domain"/>
    <property type="match status" value="2"/>
</dbReference>
<proteinExistence type="predicted"/>